<dbReference type="EMBL" id="MBLM01000080">
    <property type="protein sequence ID" value="OHV40276.1"/>
    <property type="molecule type" value="Genomic_DNA"/>
</dbReference>
<dbReference type="Pfam" id="PF00378">
    <property type="entry name" value="ECH_1"/>
    <property type="match status" value="1"/>
</dbReference>
<dbReference type="Gene3D" id="3.90.226.10">
    <property type="entry name" value="2-enoyl-CoA Hydratase, Chain A, domain 1"/>
    <property type="match status" value="1"/>
</dbReference>
<dbReference type="OrthoDB" id="9807606at2"/>
<dbReference type="Gene3D" id="1.10.12.10">
    <property type="entry name" value="Lyase 2-enoyl-coa Hydratase, Chain A, domain 2"/>
    <property type="match status" value="1"/>
</dbReference>
<evidence type="ECO:0000313" key="3">
    <source>
        <dbReference type="Proteomes" id="UP000179627"/>
    </source>
</evidence>
<dbReference type="RefSeq" id="WP_071083399.1">
    <property type="nucleotide sequence ID" value="NZ_MBLM01000080.1"/>
</dbReference>
<dbReference type="SUPFAM" id="SSF52096">
    <property type="entry name" value="ClpP/crotonase"/>
    <property type="match status" value="1"/>
</dbReference>
<dbReference type="InterPro" id="IPR014748">
    <property type="entry name" value="Enoyl-CoA_hydra_C"/>
</dbReference>
<dbReference type="Proteomes" id="UP000179627">
    <property type="component" value="Unassembled WGS sequence"/>
</dbReference>
<comment type="similarity">
    <text evidence="1">Belongs to the enoyl-CoA hydratase/isomerase family.</text>
</comment>
<dbReference type="AlphaFoldDB" id="A0A1S1R2Z9"/>
<proteinExistence type="inferred from homology"/>
<gene>
    <name evidence="2" type="ORF">CC117_14015</name>
</gene>
<dbReference type="InterPro" id="IPR001753">
    <property type="entry name" value="Enoyl-CoA_hydra/iso"/>
</dbReference>
<comment type="caution">
    <text evidence="2">The sequence shown here is derived from an EMBL/GenBank/DDBJ whole genome shotgun (WGS) entry which is preliminary data.</text>
</comment>
<name>A0A1S1R2Z9_9ACTN</name>
<dbReference type="PANTHER" id="PTHR43459:SF1">
    <property type="entry name" value="EG:BACN32G11.4 PROTEIN"/>
    <property type="match status" value="1"/>
</dbReference>
<evidence type="ECO:0000313" key="2">
    <source>
        <dbReference type="EMBL" id="OHV40276.1"/>
    </source>
</evidence>
<protein>
    <submittedName>
        <fullName evidence="2">Enoyl-CoA hydratase</fullName>
    </submittedName>
</protein>
<dbReference type="CDD" id="cd06558">
    <property type="entry name" value="crotonase-like"/>
    <property type="match status" value="1"/>
</dbReference>
<dbReference type="InterPro" id="IPR029045">
    <property type="entry name" value="ClpP/crotonase-like_dom_sf"/>
</dbReference>
<keyword evidence="3" id="KW-1185">Reference proteome</keyword>
<sequence length="266" mass="28197">MDSTLVERSDGLVTVVFNRPEKKNALNGASWADLDRVLTEVARDPADRALLLTGAGGNFSSGADLTGGAGTGDEASGLSGPRQAILHEMRTAGDIVNRLHRLPKPTIAAVDGVAVGVSLGLVLACDLVVASDRARFCEVFARRGLSLDGGTSWSLPRQIGLRRAKQMALFGDWVGARDALAWGLVNEVVPADELTKVATAWGRRLAAGPTTALSLVKRLLDASDSATFERAVEDEARAQHIAYTTMDAREGFRAFAERREPGFTGA</sequence>
<dbReference type="PANTHER" id="PTHR43459">
    <property type="entry name" value="ENOYL-COA HYDRATASE"/>
    <property type="match status" value="1"/>
</dbReference>
<accession>A0A1S1R2Z9</accession>
<reference evidence="3" key="1">
    <citation type="submission" date="2016-07" db="EMBL/GenBank/DDBJ databases">
        <title>Sequence Frankia sp. strain CcI1.17.</title>
        <authorList>
            <person name="Ghodhbane-Gtari F."/>
            <person name="Swanson E."/>
            <person name="Gueddou A."/>
            <person name="Morris K."/>
            <person name="Hezbri K."/>
            <person name="Ktari A."/>
            <person name="Nouioui I."/>
            <person name="Abebe-Akele F."/>
            <person name="Simpson S."/>
            <person name="Thomas K."/>
            <person name="Gtari M."/>
            <person name="Tisa L.S."/>
            <person name="Hurst S."/>
        </authorList>
    </citation>
    <scope>NUCLEOTIDE SEQUENCE [LARGE SCALE GENOMIC DNA]</scope>
    <source>
        <strain evidence="3">Cc1.17</strain>
    </source>
</reference>
<organism evidence="2 3">
    <name type="scientific">Parafrankia colletiae</name>
    <dbReference type="NCBI Taxonomy" id="573497"/>
    <lineage>
        <taxon>Bacteria</taxon>
        <taxon>Bacillati</taxon>
        <taxon>Actinomycetota</taxon>
        <taxon>Actinomycetes</taxon>
        <taxon>Frankiales</taxon>
        <taxon>Frankiaceae</taxon>
        <taxon>Parafrankia</taxon>
    </lineage>
</organism>
<evidence type="ECO:0000256" key="1">
    <source>
        <dbReference type="ARBA" id="ARBA00005254"/>
    </source>
</evidence>
<dbReference type="GO" id="GO:0003824">
    <property type="term" value="F:catalytic activity"/>
    <property type="evidence" value="ECO:0007669"/>
    <property type="project" value="UniProtKB-ARBA"/>
</dbReference>